<protein>
    <submittedName>
        <fullName evidence="3 4">Uncharacterized protein LOC118410871</fullName>
    </submittedName>
</protein>
<proteinExistence type="predicted"/>
<evidence type="ECO:0000313" key="2">
    <source>
        <dbReference type="Proteomes" id="UP000001554"/>
    </source>
</evidence>
<feature type="region of interest" description="Disordered" evidence="1">
    <location>
        <begin position="680"/>
        <end position="780"/>
    </location>
</feature>
<feature type="compositionally biased region" description="Low complexity" evidence="1">
    <location>
        <begin position="703"/>
        <end position="717"/>
    </location>
</feature>
<feature type="compositionally biased region" description="Basic and acidic residues" evidence="1">
    <location>
        <begin position="680"/>
        <end position="692"/>
    </location>
</feature>
<gene>
    <name evidence="3 4" type="primary">LOC118410871</name>
</gene>
<feature type="compositionally biased region" description="Polar residues" evidence="1">
    <location>
        <begin position="922"/>
        <end position="946"/>
    </location>
</feature>
<evidence type="ECO:0000313" key="3">
    <source>
        <dbReference type="RefSeq" id="XP_035668634.1"/>
    </source>
</evidence>
<feature type="compositionally biased region" description="Acidic residues" evidence="1">
    <location>
        <begin position="139"/>
        <end position="148"/>
    </location>
</feature>
<feature type="compositionally biased region" description="Polar residues" evidence="1">
    <location>
        <begin position="366"/>
        <end position="396"/>
    </location>
</feature>
<feature type="region of interest" description="Disordered" evidence="1">
    <location>
        <begin position="910"/>
        <end position="952"/>
    </location>
</feature>
<feature type="region of interest" description="Disordered" evidence="1">
    <location>
        <begin position="613"/>
        <end position="638"/>
    </location>
</feature>
<dbReference type="KEGG" id="bfo:118410871"/>
<reference evidence="3 4" key="2">
    <citation type="submission" date="2025-04" db="UniProtKB">
        <authorList>
            <consortium name="RefSeq"/>
        </authorList>
    </citation>
    <scope>IDENTIFICATION</scope>
    <source>
        <strain evidence="3 4">S238N-H82</strain>
        <tissue evidence="3 4">Testes</tissue>
    </source>
</reference>
<feature type="compositionally biased region" description="Polar residues" evidence="1">
    <location>
        <begin position="79"/>
        <end position="137"/>
    </location>
</feature>
<accession>A0A9J7KQX3</accession>
<dbReference type="Proteomes" id="UP000001554">
    <property type="component" value="Chromosome 3"/>
</dbReference>
<feature type="compositionally biased region" description="Acidic residues" evidence="1">
    <location>
        <begin position="403"/>
        <end position="416"/>
    </location>
</feature>
<feature type="compositionally biased region" description="Polar residues" evidence="1">
    <location>
        <begin position="718"/>
        <end position="736"/>
    </location>
</feature>
<dbReference type="OrthoDB" id="8958223at2759"/>
<reference evidence="2" key="1">
    <citation type="journal article" date="2020" name="Nat. Ecol. Evol.">
        <title>Deeply conserved synteny resolves early events in vertebrate evolution.</title>
        <authorList>
            <person name="Simakov O."/>
            <person name="Marletaz F."/>
            <person name="Yue J.X."/>
            <person name="O'Connell B."/>
            <person name="Jenkins J."/>
            <person name="Brandt A."/>
            <person name="Calef R."/>
            <person name="Tung C.H."/>
            <person name="Huang T.K."/>
            <person name="Schmutz J."/>
            <person name="Satoh N."/>
            <person name="Yu J.K."/>
            <person name="Putnam N.H."/>
            <person name="Green R.E."/>
            <person name="Rokhsar D.S."/>
        </authorList>
    </citation>
    <scope>NUCLEOTIDE SEQUENCE [LARGE SCALE GENOMIC DNA]</scope>
    <source>
        <strain evidence="2">S238N-H82</strain>
    </source>
</reference>
<evidence type="ECO:0000256" key="1">
    <source>
        <dbReference type="SAM" id="MobiDB-lite"/>
    </source>
</evidence>
<feature type="compositionally biased region" description="Polar residues" evidence="1">
    <location>
        <begin position="31"/>
        <end position="70"/>
    </location>
</feature>
<dbReference type="RefSeq" id="XP_035668634.1">
    <property type="nucleotide sequence ID" value="XM_035812741.1"/>
</dbReference>
<feature type="compositionally biased region" description="Polar residues" evidence="1">
    <location>
        <begin position="455"/>
        <end position="487"/>
    </location>
</feature>
<dbReference type="RefSeq" id="XP_035668635.1">
    <property type="nucleotide sequence ID" value="XM_035812742.1"/>
</dbReference>
<dbReference type="AlphaFoldDB" id="A0A9J7KQX3"/>
<feature type="compositionally biased region" description="Polar residues" evidence="1">
    <location>
        <begin position="744"/>
        <end position="768"/>
    </location>
</feature>
<feature type="compositionally biased region" description="Basic and acidic residues" evidence="1">
    <location>
        <begin position="1"/>
        <end position="17"/>
    </location>
</feature>
<dbReference type="GeneID" id="118410871"/>
<keyword evidence="2" id="KW-1185">Reference proteome</keyword>
<name>A0A9J7KQX3_BRAFL</name>
<feature type="compositionally biased region" description="Basic and acidic residues" evidence="1">
    <location>
        <begin position="910"/>
        <end position="921"/>
    </location>
</feature>
<evidence type="ECO:0000313" key="4">
    <source>
        <dbReference type="RefSeq" id="XP_035668635.1"/>
    </source>
</evidence>
<feature type="region of interest" description="Disordered" evidence="1">
    <location>
        <begin position="1"/>
        <end position="488"/>
    </location>
</feature>
<feature type="compositionally biased region" description="Basic and acidic residues" evidence="1">
    <location>
        <begin position="174"/>
        <end position="193"/>
    </location>
</feature>
<sequence>MGDVEREQEQESGEDNRPVSIMSESTRPRTRSMTNNSNSELDSSCQKTQQEKSGTGQNGLFSTNPGQNDKGQTDPGQHEQGQTDTDQPEQSQADPGQNDQSQTDDPGQHEQSQTDPGQHEQGQTDPGQSDQSQTHSSQNDEDQTDPGDENAQSIPEMKTIEMSGPTRDPQSLESSRECQLEKDEEGHIQEAVHGDASQDTQPGMAASSAVSQAESPTVKGCIALSSAENPASPKLTTVSDQTGQESCHNEQGQMDPGQSETEQTDPVQSEPGQADLVQSEEGQTDAVQSEYGQTYLVLSDEGQTDPVPIEHGQTDPGQIEQDQTDPVESEQGQTYLVLSEEGQTDPVPIEHGQTDPGQIEQGPTDPVQSEQGPTDPVQSEQGQTDPGQSQNAQSNAVRKPVEDCEGLESPMAEDEGQIQVQGEASKDSQSDMAVSQAGIVSSTANPGTPELSEDAGQTSQEAQPFLPGSSSQGTAQQPAQVQSQPTRGTLIREHFCKKLLAFVRKNYPVKTRQNVENRINSFEIELASDAGFVWMHKDNNDKMIHQLVEHLHLHPTSTWKLRLLRRVVINSLPKWSPSMKMQVNRLCKQLLMGEGANARANISQLMKVMTVRLPRGNKQRRGKSQVEQSQTGGQERDFPISRKLSKILSKIEWRLAQGLFINQKDLKMYEKYREELRKREGEIQQQRREGKDVSSQGTQPALAASSTVSHVASSTASQEANSAVQAVGSSDSSSKNPVLPKLATDSNQTSQEPQPTLPGPSSQDTTQEPARAQKGTTGGTLVSEPFCKMLLASVQQHFTEWKKETTKQFINNFEEELKGNAEFLWGRHDKTIEELAERLQLPPGSVWKLQLLRKLNLRGLAKSNPSQLERNMQMFLQILREEFNSEVVDISELMKVIYLPVLKSIKQESEQSDLTKPDRVSDQTSQQSQPDLPGVSSQGATQQPAGSQEEGWRGSLSLNKFSQNLIALVEHRYSNEKVKKKVEHRINKFEEELHTACEWKSVHNNDEEIVKLAARLKLLPGSVWNSGCYGEW</sequence>
<feature type="compositionally biased region" description="Polar residues" evidence="1">
    <location>
        <begin position="226"/>
        <end position="271"/>
    </location>
</feature>
<feature type="compositionally biased region" description="Polar residues" evidence="1">
    <location>
        <begin position="430"/>
        <end position="446"/>
    </location>
</feature>
<organism evidence="2 3">
    <name type="scientific">Branchiostoma floridae</name>
    <name type="common">Florida lancelet</name>
    <name type="synonym">Amphioxus</name>
    <dbReference type="NCBI Taxonomy" id="7739"/>
    <lineage>
        <taxon>Eukaryota</taxon>
        <taxon>Metazoa</taxon>
        <taxon>Chordata</taxon>
        <taxon>Cephalochordata</taxon>
        <taxon>Leptocardii</taxon>
        <taxon>Amphioxiformes</taxon>
        <taxon>Branchiostomatidae</taxon>
        <taxon>Branchiostoma</taxon>
    </lineage>
</organism>